<dbReference type="AlphaFoldDB" id="T2T075"/>
<comment type="caution">
    <text evidence="1">The sequence shown here is derived from an EMBL/GenBank/DDBJ whole genome shotgun (WGS) entry which is preliminary data.</text>
</comment>
<reference evidence="1 2" key="1">
    <citation type="journal article" date="2013" name="Genome Announc.">
        <title>Draft Genome Sequences of Helicobacter pylori Strains Isolated from Regions of Low and High Gastric Cancer Risk in Colombia.</title>
        <authorList>
            <person name="Sheh A."/>
            <person name="Piazuelo M.B."/>
            <person name="Wilson K.T."/>
            <person name="Correa P."/>
            <person name="Fox J.G."/>
        </authorList>
    </citation>
    <scope>NUCLEOTIDE SEQUENCE [LARGE SCALE GENOMIC DNA]</scope>
    <source>
        <strain evidence="1 2">PZ5024</strain>
    </source>
</reference>
<dbReference type="PATRIC" id="fig|1337391.3.peg.705"/>
<dbReference type="Proteomes" id="UP000015645">
    <property type="component" value="Unassembled WGS sequence"/>
</dbReference>
<evidence type="ECO:0000313" key="1">
    <source>
        <dbReference type="EMBL" id="EQD98008.1"/>
    </source>
</evidence>
<organism evidence="1 2">
    <name type="scientific">Helicobacter pylori PZ5024</name>
    <dbReference type="NCBI Taxonomy" id="1337391"/>
    <lineage>
        <taxon>Bacteria</taxon>
        <taxon>Pseudomonadati</taxon>
        <taxon>Campylobacterota</taxon>
        <taxon>Epsilonproteobacteria</taxon>
        <taxon>Campylobacterales</taxon>
        <taxon>Helicobacteraceae</taxon>
        <taxon>Helicobacter</taxon>
    </lineage>
</organism>
<accession>T2T075</accession>
<name>T2T075_HELPX</name>
<dbReference type="EMBL" id="ASYS01000143">
    <property type="protein sequence ID" value="EQD98008.1"/>
    <property type="molecule type" value="Genomic_DNA"/>
</dbReference>
<sequence>MRVKHGKNSWLVLYIKISFKGFKVVFSIEK</sequence>
<gene>
    <name evidence="1" type="ORF">L931_03945</name>
</gene>
<protein>
    <submittedName>
        <fullName evidence="1">Uncharacterized protein</fullName>
    </submittedName>
</protein>
<evidence type="ECO:0000313" key="2">
    <source>
        <dbReference type="Proteomes" id="UP000015645"/>
    </source>
</evidence>
<proteinExistence type="predicted"/>